<dbReference type="SMART" id="SM00354">
    <property type="entry name" value="HTH_LACI"/>
    <property type="match status" value="1"/>
</dbReference>
<evidence type="ECO:0000256" key="2">
    <source>
        <dbReference type="ARBA" id="ARBA00023125"/>
    </source>
</evidence>
<dbReference type="SUPFAM" id="SSF53822">
    <property type="entry name" value="Periplasmic binding protein-like I"/>
    <property type="match status" value="1"/>
</dbReference>
<proteinExistence type="predicted"/>
<dbReference type="Gene3D" id="3.40.50.2300">
    <property type="match status" value="2"/>
</dbReference>
<protein>
    <submittedName>
        <fullName evidence="5">LacI family DNA-binding transcriptional regulator</fullName>
    </submittedName>
</protein>
<evidence type="ECO:0000256" key="3">
    <source>
        <dbReference type="ARBA" id="ARBA00023163"/>
    </source>
</evidence>
<keyword evidence="3" id="KW-0804">Transcription</keyword>
<dbReference type="CDD" id="cd06267">
    <property type="entry name" value="PBP1_LacI_sugar_binding-like"/>
    <property type="match status" value="1"/>
</dbReference>
<dbReference type="InterPro" id="IPR046335">
    <property type="entry name" value="LacI/GalR-like_sensor"/>
</dbReference>
<dbReference type="Gene3D" id="1.10.260.40">
    <property type="entry name" value="lambda repressor-like DNA-binding domains"/>
    <property type="match status" value="1"/>
</dbReference>
<keyword evidence="1" id="KW-0805">Transcription regulation</keyword>
<dbReference type="PROSITE" id="PS00356">
    <property type="entry name" value="HTH_LACI_1"/>
    <property type="match status" value="1"/>
</dbReference>
<dbReference type="PANTHER" id="PTHR30146">
    <property type="entry name" value="LACI-RELATED TRANSCRIPTIONAL REPRESSOR"/>
    <property type="match status" value="1"/>
</dbReference>
<dbReference type="Pfam" id="PF00356">
    <property type="entry name" value="LacI"/>
    <property type="match status" value="1"/>
</dbReference>
<evidence type="ECO:0000313" key="5">
    <source>
        <dbReference type="EMBL" id="XBY46081.1"/>
    </source>
</evidence>
<organism evidence="5">
    <name type="scientific">Methyloraptor flagellatus</name>
    <dbReference type="NCBI Taxonomy" id="3162530"/>
    <lineage>
        <taxon>Bacteria</taxon>
        <taxon>Pseudomonadati</taxon>
        <taxon>Pseudomonadota</taxon>
        <taxon>Alphaproteobacteria</taxon>
        <taxon>Hyphomicrobiales</taxon>
        <taxon>Ancalomicrobiaceae</taxon>
        <taxon>Methyloraptor</taxon>
    </lineage>
</organism>
<dbReference type="InterPro" id="IPR010982">
    <property type="entry name" value="Lambda_DNA-bd_dom_sf"/>
</dbReference>
<feature type="domain" description="HTH lacI-type" evidence="4">
    <location>
        <begin position="10"/>
        <end position="64"/>
    </location>
</feature>
<gene>
    <name evidence="5" type="ORF">ABS361_07565</name>
</gene>
<dbReference type="EMBL" id="CP158568">
    <property type="protein sequence ID" value="XBY46081.1"/>
    <property type="molecule type" value="Genomic_DNA"/>
</dbReference>
<keyword evidence="2 5" id="KW-0238">DNA-binding</keyword>
<dbReference type="GO" id="GO:0000976">
    <property type="term" value="F:transcription cis-regulatory region binding"/>
    <property type="evidence" value="ECO:0007669"/>
    <property type="project" value="TreeGrafter"/>
</dbReference>
<dbReference type="GO" id="GO:0003700">
    <property type="term" value="F:DNA-binding transcription factor activity"/>
    <property type="evidence" value="ECO:0007669"/>
    <property type="project" value="TreeGrafter"/>
</dbReference>
<sequence>MRKTAATKPATMKDVAARAGVSVATVSNVLADRKPVDAALVAKVRAAAAALGYQVDRVASQLRSGRARIVCVLVPSLDNPFFTGLIAAIERAVRDEGYDIVLASGHDDDAVERARLAALLSWRPAGVVVVPSTDAFAGRDLLEGARVPYVVVDRVADDVGSDVVTVDNEGAGRLAARHMLELGHRNLLVVASSLDLANIRERVAGIAGAYAEIGLPRPPVLEVGLSFEEIDERIDRYLAAQGTPTGVVALTNFATMGAIACLNRLDFAVPDDISVLGFDDYAWMRISKPSITAIAQPVDAMALAAWERLRARIDGVSSSDTPSHPDRLKLGCRLEIRQSARAVGPSLLGADGADDVGRKQTHAVQR</sequence>
<dbReference type="InterPro" id="IPR000843">
    <property type="entry name" value="HTH_LacI"/>
</dbReference>
<dbReference type="RefSeq" id="WP_407051179.1">
    <property type="nucleotide sequence ID" value="NZ_CP158568.1"/>
</dbReference>
<dbReference type="InterPro" id="IPR028082">
    <property type="entry name" value="Peripla_BP_I"/>
</dbReference>
<evidence type="ECO:0000259" key="4">
    <source>
        <dbReference type="PROSITE" id="PS50932"/>
    </source>
</evidence>
<accession>A0AAU7XET7</accession>
<dbReference type="PANTHER" id="PTHR30146:SF153">
    <property type="entry name" value="LACTOSE OPERON REPRESSOR"/>
    <property type="match status" value="1"/>
</dbReference>
<evidence type="ECO:0000256" key="1">
    <source>
        <dbReference type="ARBA" id="ARBA00023015"/>
    </source>
</evidence>
<name>A0AAU7XET7_9HYPH</name>
<reference evidence="5" key="1">
    <citation type="submission" date="2024-06" db="EMBL/GenBank/DDBJ databases">
        <title>Methylostella associata gen. nov., sp. nov., a novel Ancalomicrobiaceae-affiliated facultatively methylotrophic bacteria that feed on methanotrophs of the genus Methylococcus.</title>
        <authorList>
            <person name="Saltykova V."/>
            <person name="Danilova O.V."/>
            <person name="Oshkin I.Y."/>
            <person name="Belova S.E."/>
            <person name="Pimenov N.V."/>
            <person name="Dedysh S.N."/>
        </authorList>
    </citation>
    <scope>NUCLEOTIDE SEQUENCE</scope>
    <source>
        <strain evidence="5">S20</strain>
    </source>
</reference>
<dbReference type="AlphaFoldDB" id="A0AAU7XET7"/>
<dbReference type="KEGG" id="mflg:ABS361_07565"/>
<dbReference type="SUPFAM" id="SSF47413">
    <property type="entry name" value="lambda repressor-like DNA-binding domains"/>
    <property type="match status" value="1"/>
</dbReference>
<dbReference type="PROSITE" id="PS50932">
    <property type="entry name" value="HTH_LACI_2"/>
    <property type="match status" value="1"/>
</dbReference>
<dbReference type="Pfam" id="PF13377">
    <property type="entry name" value="Peripla_BP_3"/>
    <property type="match status" value="1"/>
</dbReference>